<feature type="transmembrane region" description="Helical" evidence="5">
    <location>
        <begin position="326"/>
        <end position="347"/>
    </location>
</feature>
<proteinExistence type="predicted"/>
<dbReference type="InterPro" id="IPR020846">
    <property type="entry name" value="MFS_dom"/>
</dbReference>
<feature type="transmembrane region" description="Helical" evidence="5">
    <location>
        <begin position="257"/>
        <end position="274"/>
    </location>
</feature>
<feature type="transmembrane region" description="Helical" evidence="5">
    <location>
        <begin position="130"/>
        <end position="152"/>
    </location>
</feature>
<comment type="caution">
    <text evidence="7">The sequence shown here is derived from an EMBL/GenBank/DDBJ whole genome shotgun (WGS) entry which is preliminary data.</text>
</comment>
<feature type="transmembrane region" description="Helical" evidence="5">
    <location>
        <begin position="225"/>
        <end position="245"/>
    </location>
</feature>
<evidence type="ECO:0000256" key="5">
    <source>
        <dbReference type="SAM" id="Phobius"/>
    </source>
</evidence>
<keyword evidence="2 5" id="KW-0812">Transmembrane</keyword>
<evidence type="ECO:0000256" key="1">
    <source>
        <dbReference type="ARBA" id="ARBA00004141"/>
    </source>
</evidence>
<evidence type="ECO:0000313" key="8">
    <source>
        <dbReference type="Proteomes" id="UP000198900"/>
    </source>
</evidence>
<evidence type="ECO:0000313" key="7">
    <source>
        <dbReference type="EMBL" id="SDH26548.1"/>
    </source>
</evidence>
<dbReference type="InterPro" id="IPR011701">
    <property type="entry name" value="MFS"/>
</dbReference>
<dbReference type="SUPFAM" id="SSF103473">
    <property type="entry name" value="MFS general substrate transporter"/>
    <property type="match status" value="1"/>
</dbReference>
<evidence type="ECO:0000256" key="2">
    <source>
        <dbReference type="ARBA" id="ARBA00022692"/>
    </source>
</evidence>
<keyword evidence="4 5" id="KW-0472">Membrane</keyword>
<evidence type="ECO:0000256" key="4">
    <source>
        <dbReference type="ARBA" id="ARBA00023136"/>
    </source>
</evidence>
<dbReference type="CDD" id="cd17321">
    <property type="entry name" value="MFS_MMR_MDR_like"/>
    <property type="match status" value="1"/>
</dbReference>
<dbReference type="EMBL" id="FNDI01000003">
    <property type="protein sequence ID" value="SDH26548.1"/>
    <property type="molecule type" value="Genomic_DNA"/>
</dbReference>
<name>A0A7Z7B3U3_9BURK</name>
<dbReference type="Proteomes" id="UP000198900">
    <property type="component" value="Unassembled WGS sequence"/>
</dbReference>
<feature type="transmembrane region" description="Helical" evidence="5">
    <location>
        <begin position="164"/>
        <end position="186"/>
    </location>
</feature>
<feature type="transmembrane region" description="Helical" evidence="5">
    <location>
        <begin position="77"/>
        <end position="93"/>
    </location>
</feature>
<dbReference type="GO" id="GO:0016020">
    <property type="term" value="C:membrane"/>
    <property type="evidence" value="ECO:0007669"/>
    <property type="project" value="UniProtKB-SubCell"/>
</dbReference>
<dbReference type="PANTHER" id="PTHR42718:SF49">
    <property type="entry name" value="EXPORT PROTEIN"/>
    <property type="match status" value="1"/>
</dbReference>
<feature type="domain" description="Major facilitator superfamily (MFS) profile" evidence="6">
    <location>
        <begin position="39"/>
        <end position="528"/>
    </location>
</feature>
<dbReference type="Gene3D" id="1.20.1250.20">
    <property type="entry name" value="MFS general substrate transporter like domains"/>
    <property type="match status" value="1"/>
</dbReference>
<feature type="transmembrane region" description="Helical" evidence="5">
    <location>
        <begin position="39"/>
        <end position="65"/>
    </location>
</feature>
<sequence length="529" mass="55540">MNGIEKAGGIQASFPQVSRRVRPMSSITASRSVSRGTPLLLIASMGCAMTVLDTNVVGIVLPTIARDLNASFADIEWVISAYVLCFAALLLPAGSLADRYGRKRVFLTGIALFAASSLACGVAPSAELLYVARAAQGVGAAFLLAPALAIIGHAFHDERERARAWAVWGGIMGLTMVLSPLIGGVINAWLGWRWAFAINVPICALLATGVVRIVDESRDPTPRSLDLPGIALFASAMFSLTWALILGPDRGWLSTEALSRACAGVILFALFVWVESRRAHPMLDLALFRSLPFVGAIVAMFAYASSAQVMASLLPLFLQNARGESALVAGAGMLPFALAMLILPQLGRKLAAYMDSRQILTLGLAVVACGNLAMMVAARSASHAWLIVAMALLGSGGGLLNGETQKAIMGTVPRERAGMASGISTTSRFTGILLGFSGLGAVLAEGVRSALTAQMTQTHLPVVQGFTERVMAGDFSRAFALYSPASMDVLVHVARSSYGEGFARAFAGAAIVAAVSASIVFLSMRHKKR</sequence>
<feature type="transmembrane region" description="Helical" evidence="5">
    <location>
        <begin position="192"/>
        <end position="213"/>
    </location>
</feature>
<dbReference type="GO" id="GO:0022857">
    <property type="term" value="F:transmembrane transporter activity"/>
    <property type="evidence" value="ECO:0007669"/>
    <property type="project" value="InterPro"/>
</dbReference>
<dbReference type="AlphaFoldDB" id="A0A7Z7B3U3"/>
<feature type="transmembrane region" description="Helical" evidence="5">
    <location>
        <begin position="286"/>
        <end position="306"/>
    </location>
</feature>
<keyword evidence="3 5" id="KW-1133">Transmembrane helix</keyword>
<feature type="transmembrane region" description="Helical" evidence="5">
    <location>
        <begin position="105"/>
        <end position="124"/>
    </location>
</feature>
<feature type="transmembrane region" description="Helical" evidence="5">
    <location>
        <begin position="359"/>
        <end position="378"/>
    </location>
</feature>
<dbReference type="PROSITE" id="PS50850">
    <property type="entry name" value="MFS"/>
    <property type="match status" value="1"/>
</dbReference>
<gene>
    <name evidence="7" type="ORF">SAMN04487926_103141</name>
</gene>
<dbReference type="Pfam" id="PF07690">
    <property type="entry name" value="MFS_1"/>
    <property type="match status" value="1"/>
</dbReference>
<accession>A0A7Z7B3U3</accession>
<organism evidence="7 8">
    <name type="scientific">Paraburkholderia steynii</name>
    <dbReference type="NCBI Taxonomy" id="1245441"/>
    <lineage>
        <taxon>Bacteria</taxon>
        <taxon>Pseudomonadati</taxon>
        <taxon>Pseudomonadota</taxon>
        <taxon>Betaproteobacteria</taxon>
        <taxon>Burkholderiales</taxon>
        <taxon>Burkholderiaceae</taxon>
        <taxon>Paraburkholderia</taxon>
    </lineage>
</organism>
<dbReference type="PANTHER" id="PTHR42718">
    <property type="entry name" value="MAJOR FACILITATOR SUPERFAMILY MULTIDRUG TRANSPORTER MFSC"/>
    <property type="match status" value="1"/>
</dbReference>
<dbReference type="Gene3D" id="1.20.1720.10">
    <property type="entry name" value="Multidrug resistance protein D"/>
    <property type="match status" value="1"/>
</dbReference>
<protein>
    <submittedName>
        <fullName evidence="7">Drug resistance transporter, EmrB/QacA subfamily</fullName>
    </submittedName>
</protein>
<comment type="subcellular location">
    <subcellularLocation>
        <location evidence="1">Membrane</location>
        <topology evidence="1">Multi-pass membrane protein</topology>
    </subcellularLocation>
</comment>
<keyword evidence="8" id="KW-1185">Reference proteome</keyword>
<evidence type="ECO:0000256" key="3">
    <source>
        <dbReference type="ARBA" id="ARBA00022989"/>
    </source>
</evidence>
<evidence type="ECO:0000259" key="6">
    <source>
        <dbReference type="PROSITE" id="PS50850"/>
    </source>
</evidence>
<feature type="transmembrane region" description="Helical" evidence="5">
    <location>
        <begin position="384"/>
        <end position="402"/>
    </location>
</feature>
<dbReference type="InterPro" id="IPR036259">
    <property type="entry name" value="MFS_trans_sf"/>
</dbReference>
<feature type="transmembrane region" description="Helical" evidence="5">
    <location>
        <begin position="505"/>
        <end position="524"/>
    </location>
</feature>
<feature type="transmembrane region" description="Helical" evidence="5">
    <location>
        <begin position="423"/>
        <end position="444"/>
    </location>
</feature>
<reference evidence="7" key="1">
    <citation type="submission" date="2016-10" db="EMBL/GenBank/DDBJ databases">
        <authorList>
            <person name="Varghese N."/>
            <person name="Submissions S."/>
        </authorList>
    </citation>
    <scope>NUCLEOTIDE SEQUENCE [LARGE SCALE GENOMIC DNA]</scope>
    <source>
        <strain evidence="7">YR281</strain>
    </source>
</reference>